<protein>
    <submittedName>
        <fullName evidence="1">Uncharacterized protein</fullName>
    </submittedName>
</protein>
<keyword evidence="2" id="KW-1185">Reference proteome</keyword>
<accession>A0A2K8MAD4</accession>
<dbReference type="Proteomes" id="UP000229081">
    <property type="component" value="Chromosome"/>
</dbReference>
<sequence>MNEEKPSERLIEQRLRNRIMEELWGHSRDHTWIKEVGAVEWFESFFDHFPYEGQPHGYPAMTTDEATAVGAVCLTMQQAIADLPKNPTVQQIIHSGWPDRIRPVAQSALDLLTVRGRLAEEFEEAEPSSPIPWPPNGS</sequence>
<dbReference type="OrthoDB" id="5193649at2"/>
<evidence type="ECO:0000313" key="1">
    <source>
        <dbReference type="EMBL" id="ATY30817.1"/>
    </source>
</evidence>
<dbReference type="KEGG" id="sphc:CVN68_01455"/>
<evidence type="ECO:0000313" key="2">
    <source>
        <dbReference type="Proteomes" id="UP000229081"/>
    </source>
</evidence>
<dbReference type="AlphaFoldDB" id="A0A2K8MAD4"/>
<organism evidence="1 2">
    <name type="scientific">Sphingomonas psychrotolerans</name>
    <dbReference type="NCBI Taxonomy" id="1327635"/>
    <lineage>
        <taxon>Bacteria</taxon>
        <taxon>Pseudomonadati</taxon>
        <taxon>Pseudomonadota</taxon>
        <taxon>Alphaproteobacteria</taxon>
        <taxon>Sphingomonadales</taxon>
        <taxon>Sphingomonadaceae</taxon>
        <taxon>Sphingomonas</taxon>
    </lineage>
</organism>
<dbReference type="EMBL" id="CP024923">
    <property type="protein sequence ID" value="ATY30817.1"/>
    <property type="molecule type" value="Genomic_DNA"/>
</dbReference>
<reference evidence="1 2" key="1">
    <citation type="submission" date="2017-11" db="EMBL/GenBank/DDBJ databases">
        <title>Complete genome sequence of Sphingomonas sp. Strain Cra20, a psychrotolerant potential plant growth promoting rhizobacteria.</title>
        <authorList>
            <person name="Luo Y."/>
        </authorList>
    </citation>
    <scope>NUCLEOTIDE SEQUENCE [LARGE SCALE GENOMIC DNA]</scope>
    <source>
        <strain evidence="1 2">Cra20</strain>
    </source>
</reference>
<name>A0A2K8MAD4_9SPHN</name>
<dbReference type="RefSeq" id="WP_100280628.1">
    <property type="nucleotide sequence ID" value="NZ_CP024923.1"/>
</dbReference>
<proteinExistence type="predicted"/>
<gene>
    <name evidence="1" type="ORF">CVN68_01455</name>
</gene>